<evidence type="ECO:0000313" key="4">
    <source>
        <dbReference type="Proteomes" id="UP000298213"/>
    </source>
</evidence>
<dbReference type="RefSeq" id="WP_135086160.1">
    <property type="nucleotide sequence ID" value="NZ_SPDV01000015.1"/>
</dbReference>
<dbReference type="PANTHER" id="PTHR36919:SF2">
    <property type="entry name" value="BLL6627 PROTEIN"/>
    <property type="match status" value="1"/>
</dbReference>
<comment type="caution">
    <text evidence="3">The sequence shown here is derived from an EMBL/GenBank/DDBJ whole genome shotgun (WGS) entry which is preliminary data.</text>
</comment>
<evidence type="ECO:0000256" key="1">
    <source>
        <dbReference type="SAM" id="SignalP"/>
    </source>
</evidence>
<dbReference type="Pfam" id="PF09917">
    <property type="entry name" value="DUF2147"/>
    <property type="match status" value="1"/>
</dbReference>
<gene>
    <name evidence="3" type="ORF">E2493_09655</name>
</gene>
<dbReference type="EMBL" id="SPDV01000015">
    <property type="protein sequence ID" value="TFI58510.1"/>
    <property type="molecule type" value="Genomic_DNA"/>
</dbReference>
<proteinExistence type="predicted"/>
<keyword evidence="4" id="KW-1185">Reference proteome</keyword>
<keyword evidence="1" id="KW-0732">Signal</keyword>
<dbReference type="InterPro" id="IPR019223">
    <property type="entry name" value="DUF2147"/>
</dbReference>
<sequence length="138" mass="14697">MRKHLVAFAAGLAAVSSIPAAADAASPGQAAGVWRNPKNTVHVRMQSCGESVCGVVIWADARAQQKAREAGTPRLIGTNLFREFRQTGPGEWSGRVFVPTIGKTFSGSMKAEGRNAITGKGCLIGRFLCKQQTWVRIG</sequence>
<feature type="domain" description="DUF2147" evidence="2">
    <location>
        <begin position="32"/>
        <end position="136"/>
    </location>
</feature>
<feature type="chain" id="PRO_5021331182" evidence="1">
    <location>
        <begin position="25"/>
        <end position="138"/>
    </location>
</feature>
<reference evidence="3 4" key="1">
    <citation type="submission" date="2019-03" db="EMBL/GenBank/DDBJ databases">
        <title>Genome sequence of Sphingomonas sp. 17J27-24.</title>
        <authorList>
            <person name="Kim M."/>
            <person name="Maeng S."/>
            <person name="Sathiyaraj S."/>
        </authorList>
    </citation>
    <scope>NUCLEOTIDE SEQUENCE [LARGE SCALE GENOMIC DNA]</scope>
    <source>
        <strain evidence="3 4">17J27-24</strain>
    </source>
</reference>
<dbReference type="Proteomes" id="UP000298213">
    <property type="component" value="Unassembled WGS sequence"/>
</dbReference>
<dbReference type="OrthoDB" id="9811671at2"/>
<name>A0A4Y8ZR56_9SPHN</name>
<dbReference type="AlphaFoldDB" id="A0A4Y8ZR56"/>
<evidence type="ECO:0000313" key="3">
    <source>
        <dbReference type="EMBL" id="TFI58510.1"/>
    </source>
</evidence>
<organism evidence="3 4">
    <name type="scientific">Sphingomonas parva</name>
    <dbReference type="NCBI Taxonomy" id="2555898"/>
    <lineage>
        <taxon>Bacteria</taxon>
        <taxon>Pseudomonadati</taxon>
        <taxon>Pseudomonadota</taxon>
        <taxon>Alphaproteobacteria</taxon>
        <taxon>Sphingomonadales</taxon>
        <taxon>Sphingomonadaceae</taxon>
        <taxon>Sphingomonas</taxon>
    </lineage>
</organism>
<dbReference type="PANTHER" id="PTHR36919">
    <property type="entry name" value="BLR1215 PROTEIN"/>
    <property type="match status" value="1"/>
</dbReference>
<accession>A0A4Y8ZR56</accession>
<evidence type="ECO:0000259" key="2">
    <source>
        <dbReference type="Pfam" id="PF09917"/>
    </source>
</evidence>
<dbReference type="Gene3D" id="2.40.128.520">
    <property type="match status" value="1"/>
</dbReference>
<feature type="signal peptide" evidence="1">
    <location>
        <begin position="1"/>
        <end position="24"/>
    </location>
</feature>
<protein>
    <submittedName>
        <fullName evidence="3">DUF2147 domain-containing protein</fullName>
    </submittedName>
</protein>